<name>A0ABY9E9V1_9GAMM</name>
<evidence type="ECO:0000313" key="3">
    <source>
        <dbReference type="EMBL" id="WKD48140.1"/>
    </source>
</evidence>
<dbReference type="PANTHER" id="PTHR43353">
    <property type="entry name" value="SUCCINATE-SEMIALDEHYDE DEHYDROGENASE, MITOCHONDRIAL"/>
    <property type="match status" value="1"/>
</dbReference>
<evidence type="ECO:0000313" key="4">
    <source>
        <dbReference type="Proteomes" id="UP001321520"/>
    </source>
</evidence>
<keyword evidence="1" id="KW-0560">Oxidoreductase</keyword>
<evidence type="ECO:0000256" key="1">
    <source>
        <dbReference type="ARBA" id="ARBA00023002"/>
    </source>
</evidence>
<keyword evidence="4" id="KW-1185">Reference proteome</keyword>
<dbReference type="RefSeq" id="WP_301413761.1">
    <property type="nucleotide sequence ID" value="NZ_CP098023.1"/>
</dbReference>
<evidence type="ECO:0000259" key="2">
    <source>
        <dbReference type="Pfam" id="PF00171"/>
    </source>
</evidence>
<dbReference type="InterPro" id="IPR016161">
    <property type="entry name" value="Ald_DH/histidinol_DH"/>
</dbReference>
<proteinExistence type="predicted"/>
<protein>
    <submittedName>
        <fullName evidence="3">Aldehyde dehydrogenase (NADP(+))</fullName>
    </submittedName>
</protein>
<dbReference type="InterPro" id="IPR016162">
    <property type="entry name" value="Ald_DH_N"/>
</dbReference>
<dbReference type="InterPro" id="IPR016163">
    <property type="entry name" value="Ald_DH_C"/>
</dbReference>
<dbReference type="InterPro" id="IPR050740">
    <property type="entry name" value="Aldehyde_DH_Superfamily"/>
</dbReference>
<dbReference type="InterPro" id="IPR015590">
    <property type="entry name" value="Aldehyde_DH_dom"/>
</dbReference>
<reference evidence="3 4" key="1">
    <citation type="submission" date="2022-05" db="EMBL/GenBank/DDBJ databases">
        <title>Microbulbifer sp. nov., isolated from sponge.</title>
        <authorList>
            <person name="Gao L."/>
        </authorList>
    </citation>
    <scope>NUCLEOTIDE SEQUENCE [LARGE SCALE GENOMIC DNA]</scope>
    <source>
        <strain evidence="3 4">MI-G</strain>
    </source>
</reference>
<feature type="domain" description="Aldehyde dehydrogenase" evidence="2">
    <location>
        <begin position="12"/>
        <end position="427"/>
    </location>
</feature>
<dbReference type="PANTHER" id="PTHR43353:SF3">
    <property type="entry name" value="ALDEHYDE DEHYDROGENASE-RELATED"/>
    <property type="match status" value="1"/>
</dbReference>
<accession>A0ABY9E9V1</accession>
<dbReference type="EMBL" id="CP098023">
    <property type="protein sequence ID" value="WKD48140.1"/>
    <property type="molecule type" value="Genomic_DNA"/>
</dbReference>
<gene>
    <name evidence="3" type="ORF">M8T91_09260</name>
</gene>
<organism evidence="3 4">
    <name type="scientific">Microbulbifer spongiae</name>
    <dbReference type="NCBI Taxonomy" id="2944933"/>
    <lineage>
        <taxon>Bacteria</taxon>
        <taxon>Pseudomonadati</taxon>
        <taxon>Pseudomonadota</taxon>
        <taxon>Gammaproteobacteria</taxon>
        <taxon>Cellvibrionales</taxon>
        <taxon>Microbulbiferaceae</taxon>
        <taxon>Microbulbifer</taxon>
    </lineage>
</organism>
<dbReference type="SUPFAM" id="SSF53720">
    <property type="entry name" value="ALDH-like"/>
    <property type="match status" value="1"/>
</dbReference>
<dbReference type="Proteomes" id="UP001321520">
    <property type="component" value="Chromosome"/>
</dbReference>
<dbReference type="Pfam" id="PF00171">
    <property type="entry name" value="Aldedh"/>
    <property type="match status" value="1"/>
</dbReference>
<dbReference type="InterPro" id="IPR044151">
    <property type="entry name" value="ALDH_KGSADH"/>
</dbReference>
<dbReference type="CDD" id="cd07129">
    <property type="entry name" value="ALDH_KGSADH"/>
    <property type="match status" value="1"/>
</dbReference>
<dbReference type="Gene3D" id="3.40.605.10">
    <property type="entry name" value="Aldehyde Dehydrogenase, Chain A, domain 1"/>
    <property type="match status" value="1"/>
</dbReference>
<sequence length="530" mass="56388">MHTTPVLIAGAWRQAAESGRFQPTNPSTAAAISRTYPVSDWRDCEAVLEASAHAAVALRSYPAESRARFLELFADAIEASTDALCALAHEETGLPVQPRLRNVELPRTTGQLRTAAKAARDSSWAQAIIDTAANIRSMRGPIGPVAIFGPNNFPLAFNGVAGGDFAAAIAAGNPVIAKAHTAHPGTCHKLASLACQALDRAGLPAAMVQMLFAISREDGYRMVSDQRLGAVAFTGSRRAGLALKQIADKVGTPFYAELSSINPVVILPGALRERGPELAEEFAGSCLMGSGQFCTNPGLIIVPASGDGERFMAHCGELFDHAKPGTLLSLGTEQSLKQAIALLREAGATLVSNASDTIEPKPDKSRFCLPNTLLCVSGQRFLQDSVVFQTEVFGNAALMVVSENHEQTATILRTLEGNLTGSIYSSTTGVDDEAYDGLAPILRERVGRLLNDKMPTGVAVSPAMNHGGPFPASGHPGFTAVGVPTSLIRFSKLDCYDNVRHYRLPPLLQDENPLKTWRSVNGNWTRDPIN</sequence>
<dbReference type="Gene3D" id="3.40.309.10">
    <property type="entry name" value="Aldehyde Dehydrogenase, Chain A, domain 2"/>
    <property type="match status" value="1"/>
</dbReference>